<feature type="domain" description="TRAPPC10/Trs130 N-terminal" evidence="1">
    <location>
        <begin position="5"/>
        <end position="202"/>
    </location>
</feature>
<organism evidence="2 3">
    <name type="scientific">Cichlidogyrus casuarinus</name>
    <dbReference type="NCBI Taxonomy" id="1844966"/>
    <lineage>
        <taxon>Eukaryota</taxon>
        <taxon>Metazoa</taxon>
        <taxon>Spiralia</taxon>
        <taxon>Lophotrochozoa</taxon>
        <taxon>Platyhelminthes</taxon>
        <taxon>Monogenea</taxon>
        <taxon>Monopisthocotylea</taxon>
        <taxon>Dactylogyridea</taxon>
        <taxon>Ancyrocephalidae</taxon>
        <taxon>Cichlidogyrus</taxon>
    </lineage>
</organism>
<dbReference type="AlphaFoldDB" id="A0ABD2QG12"/>
<proteinExistence type="predicted"/>
<dbReference type="PANTHER" id="PTHR13251">
    <property type="entry name" value="EPILEPSY HOLOPROSENCEPHALY CANDIDATE 1/TMEM1"/>
    <property type="match status" value="1"/>
</dbReference>
<keyword evidence="3" id="KW-1185">Reference proteome</keyword>
<dbReference type="Pfam" id="PF23036">
    <property type="entry name" value="TRAPPC10_1st"/>
    <property type="match status" value="1"/>
</dbReference>
<evidence type="ECO:0000313" key="3">
    <source>
        <dbReference type="Proteomes" id="UP001626550"/>
    </source>
</evidence>
<sequence length="512" mass="57731">MVNHDPSTVPSMLSIKRTVLDQIRTEFDLKKFEKNLCEVPLDDTNKKLTRDLWDNLLQQANTIIKEFISEQIFGYNAVIKCRIDDRFSKDWSFADYFILQDELASLYSLIGLIEESLHTYDTLLSTLNDGIDKTDVCSPQDWVTNLCHSTTLELAESTIIHPAIIIPPPGCMKILVSRRARIASKTASLYDYQAYLLARIIELNKSFSIDENMSVNVGHVVLNRTLLCLTDSIRQSTFLKFNVNPLLETVWALLLSLEALDSFRQTNFPLLSLQTHGTSLRKNKTFFGMKDCTILQMLTSVVNISLVPEEDHNSDENSDIDSVPGTALETPDDELKQEQFFVEPFKNNAQHLLLLAATVVVYVSDCLTSKNDDDNDPDKNLTVCLGEFKDAENCLKLLELAAFRLQALAKLVGMWPGTENYSEQSKSFVKSKEQTANLMYLKQTLDPNNVDLGTSISANTQAVYSLLCTQETTSVFAGVYEKFQLILIGLMRCLGRSRIAADLTSNLADYYL</sequence>
<dbReference type="EMBL" id="JBJKFK010000343">
    <property type="protein sequence ID" value="KAL3317696.1"/>
    <property type="molecule type" value="Genomic_DNA"/>
</dbReference>
<comment type="caution">
    <text evidence="2">The sequence shown here is derived from an EMBL/GenBank/DDBJ whole genome shotgun (WGS) entry which is preliminary data.</text>
</comment>
<evidence type="ECO:0000259" key="1">
    <source>
        <dbReference type="Pfam" id="PF23036"/>
    </source>
</evidence>
<protein>
    <submittedName>
        <fullName evidence="2">Trafficking protein particle complex subunit 10</fullName>
    </submittedName>
</protein>
<reference evidence="2 3" key="1">
    <citation type="submission" date="2024-11" db="EMBL/GenBank/DDBJ databases">
        <title>Adaptive evolution of stress response genes in parasites aligns with host niche diversity.</title>
        <authorList>
            <person name="Hahn C."/>
            <person name="Resl P."/>
        </authorList>
    </citation>
    <scope>NUCLEOTIDE SEQUENCE [LARGE SCALE GENOMIC DNA]</scope>
    <source>
        <strain evidence="2">EGGRZ-B1_66</strain>
        <tissue evidence="2">Body</tissue>
    </source>
</reference>
<dbReference type="InterPro" id="IPR045126">
    <property type="entry name" value="TRAPPC10/Trs130"/>
</dbReference>
<accession>A0ABD2QG12</accession>
<gene>
    <name evidence="2" type="primary">TRAPPC10</name>
    <name evidence="2" type="ORF">Ciccas_003643</name>
</gene>
<dbReference type="PANTHER" id="PTHR13251:SF3">
    <property type="entry name" value="TRAFFICKING PROTEIN PARTICLE COMPLEX SUBUNIT 10"/>
    <property type="match status" value="1"/>
</dbReference>
<dbReference type="Proteomes" id="UP001626550">
    <property type="component" value="Unassembled WGS sequence"/>
</dbReference>
<evidence type="ECO:0000313" key="2">
    <source>
        <dbReference type="EMBL" id="KAL3317696.1"/>
    </source>
</evidence>
<dbReference type="InterPro" id="IPR056913">
    <property type="entry name" value="TRAPPC10/Trs130_N"/>
</dbReference>
<name>A0ABD2QG12_9PLAT</name>